<organism evidence="1">
    <name type="scientific">marine metagenome</name>
    <dbReference type="NCBI Taxonomy" id="408172"/>
    <lineage>
        <taxon>unclassified sequences</taxon>
        <taxon>metagenomes</taxon>
        <taxon>ecological metagenomes</taxon>
    </lineage>
</organism>
<dbReference type="SUPFAM" id="SSF50494">
    <property type="entry name" value="Trypsin-like serine proteases"/>
    <property type="match status" value="1"/>
</dbReference>
<dbReference type="InterPro" id="IPR009003">
    <property type="entry name" value="Peptidase_S1_PA"/>
</dbReference>
<evidence type="ECO:0008006" key="2">
    <source>
        <dbReference type="Google" id="ProtNLM"/>
    </source>
</evidence>
<gene>
    <name evidence="1" type="ORF">METZ01_LOCUS482988</name>
</gene>
<dbReference type="EMBL" id="UINC01207856">
    <property type="protein sequence ID" value="SVE30134.1"/>
    <property type="molecule type" value="Genomic_DNA"/>
</dbReference>
<evidence type="ECO:0000313" key="1">
    <source>
        <dbReference type="EMBL" id="SVE30134.1"/>
    </source>
</evidence>
<dbReference type="Gene3D" id="2.40.10.10">
    <property type="entry name" value="Trypsin-like serine proteases"/>
    <property type="match status" value="1"/>
</dbReference>
<sequence>MKYTKPMSTVSREVKRKAQSTTLTTLMRISITFLFFSLIAAAGYSQDGKKADNLPADPLIREAVEGTFPAIVRIEVVSEQGSSGRMLKSRATGSGVIVSEKGHVVTNHHVAGKATRITCRLHDGEEIGAD</sequence>
<proteinExistence type="predicted"/>
<dbReference type="AlphaFoldDB" id="A0A383CDB3"/>
<reference evidence="1" key="1">
    <citation type="submission" date="2018-05" db="EMBL/GenBank/DDBJ databases">
        <authorList>
            <person name="Lanie J.A."/>
            <person name="Ng W.-L."/>
            <person name="Kazmierczak K.M."/>
            <person name="Andrzejewski T.M."/>
            <person name="Davidsen T.M."/>
            <person name="Wayne K.J."/>
            <person name="Tettelin H."/>
            <person name="Glass J.I."/>
            <person name="Rusch D."/>
            <person name="Podicherti R."/>
            <person name="Tsui H.-C.T."/>
            <person name="Winkler M.E."/>
        </authorList>
    </citation>
    <scope>NUCLEOTIDE SEQUENCE</scope>
</reference>
<dbReference type="PANTHER" id="PTHR22939">
    <property type="entry name" value="SERINE PROTEASE FAMILY S1C HTRA-RELATED"/>
    <property type="match status" value="1"/>
</dbReference>
<dbReference type="InterPro" id="IPR043504">
    <property type="entry name" value="Peptidase_S1_PA_chymotrypsin"/>
</dbReference>
<accession>A0A383CDB3</accession>
<dbReference type="PANTHER" id="PTHR22939:SF129">
    <property type="entry name" value="SERINE PROTEASE HTRA2, MITOCHONDRIAL"/>
    <property type="match status" value="1"/>
</dbReference>
<protein>
    <recommendedName>
        <fullName evidence="2">Serine protease</fullName>
    </recommendedName>
</protein>
<feature type="non-terminal residue" evidence="1">
    <location>
        <position position="130"/>
    </location>
</feature>
<name>A0A383CDB3_9ZZZZ</name>